<dbReference type="EMBL" id="CP006988">
    <property type="protein sequence ID" value="AIC29879.1"/>
    <property type="molecule type" value="Genomic_DNA"/>
</dbReference>
<dbReference type="InterPro" id="IPR004714">
    <property type="entry name" value="Cyt_oxidase_maturation_cbb3"/>
</dbReference>
<dbReference type="Pfam" id="PF03597">
    <property type="entry name" value="FixS"/>
    <property type="match status" value="1"/>
</dbReference>
<dbReference type="NCBIfam" id="TIGR00847">
    <property type="entry name" value="ccoS"/>
    <property type="match status" value="1"/>
</dbReference>
<proteinExistence type="predicted"/>
<accession>A0A060I7Z9</accession>
<dbReference type="KEGG" id="rei:IE4771_PB00148"/>
<evidence type="ECO:0000313" key="1">
    <source>
        <dbReference type="EMBL" id="AIC29879.1"/>
    </source>
</evidence>
<keyword evidence="1" id="KW-0614">Plasmid</keyword>
<dbReference type="RefSeq" id="WP_010057382.1">
    <property type="nucleotide sequence ID" value="NZ_CP006988.1"/>
</dbReference>
<name>A0A060I7Z9_RHIET</name>
<geneLocation type="plasmid" evidence="1 2">
    <name>pRetIE4771b</name>
</geneLocation>
<dbReference type="OrthoDB" id="9802763at2"/>
<reference evidence="1 2" key="1">
    <citation type="submission" date="2013-12" db="EMBL/GenBank/DDBJ databases">
        <title>Complete genome sequence of Rhizobium etli bv. mimosae IE4771.</title>
        <authorList>
            <person name="Bustos P."/>
            <person name="Santamaria R.I."/>
            <person name="Lozano L."/>
            <person name="Ormeno-Orrillo E."/>
            <person name="Rogel M.A."/>
            <person name="Romero D."/>
            <person name="Cevallos M.A."/>
            <person name="Martinez-Romero E."/>
            <person name="Gonzalez V."/>
        </authorList>
    </citation>
    <scope>NUCLEOTIDE SEQUENCE [LARGE SCALE GENOMIC DNA]</scope>
    <source>
        <strain evidence="1 2">IE4771</strain>
        <plasmid evidence="2">Plasmid pRetIE4771b</plasmid>
    </source>
</reference>
<dbReference type="PANTHER" id="PTHR41532:SF1">
    <property type="entry name" value="FIXS PROTEIN"/>
    <property type="match status" value="1"/>
</dbReference>
<dbReference type="PANTHER" id="PTHR41532">
    <property type="entry name" value="FIXS PROTEIN"/>
    <property type="match status" value="1"/>
</dbReference>
<evidence type="ECO:0000313" key="2">
    <source>
        <dbReference type="Proteomes" id="UP000027180"/>
    </source>
</evidence>
<gene>
    <name evidence="1" type="primary">fixS</name>
    <name evidence="1" type="ORF">IE4771_PB00148</name>
</gene>
<dbReference type="HOGENOM" id="CLU_176840_4_1_5"/>
<organism evidence="1 2">
    <name type="scientific">Rhizobium etli bv. mimosae str. IE4771</name>
    <dbReference type="NCBI Taxonomy" id="1432050"/>
    <lineage>
        <taxon>Bacteria</taxon>
        <taxon>Pseudomonadati</taxon>
        <taxon>Pseudomonadota</taxon>
        <taxon>Alphaproteobacteria</taxon>
        <taxon>Hyphomicrobiales</taxon>
        <taxon>Rhizobiaceae</taxon>
        <taxon>Rhizobium/Agrobacterium group</taxon>
        <taxon>Rhizobium</taxon>
    </lineage>
</organism>
<sequence length="49" mass="5464">MNILIYLIPLALFTGALGFNAFLWSLKSRQYDDLDGASCRILTDDDDAP</sequence>
<dbReference type="Proteomes" id="UP000027180">
    <property type="component" value="Plasmid pRetIE4771b"/>
</dbReference>
<protein>
    <submittedName>
        <fullName evidence="1">Cbb3-type cytochrome-c oxidase maturation nitrogen fixation protein FixS</fullName>
    </submittedName>
</protein>
<dbReference type="AlphaFoldDB" id="A0A060I7Z9"/>